<protein>
    <submittedName>
        <fullName evidence="1">Uncharacterized protein</fullName>
    </submittedName>
</protein>
<evidence type="ECO:0000313" key="1">
    <source>
        <dbReference type="EMBL" id="MBE9399663.1"/>
    </source>
</evidence>
<organism evidence="1 2">
    <name type="scientific">Pontibacterium sinense</name>
    <dbReference type="NCBI Taxonomy" id="2781979"/>
    <lineage>
        <taxon>Bacteria</taxon>
        <taxon>Pseudomonadati</taxon>
        <taxon>Pseudomonadota</taxon>
        <taxon>Gammaproteobacteria</taxon>
        <taxon>Oceanospirillales</taxon>
        <taxon>Oceanospirillaceae</taxon>
        <taxon>Pontibacterium</taxon>
    </lineage>
</organism>
<evidence type="ECO:0000313" key="2">
    <source>
        <dbReference type="Proteomes" id="UP000640333"/>
    </source>
</evidence>
<dbReference type="RefSeq" id="WP_193955352.1">
    <property type="nucleotide sequence ID" value="NZ_JADEYS010000032.1"/>
</dbReference>
<reference evidence="1" key="1">
    <citation type="submission" date="2020-10" db="EMBL/GenBank/DDBJ databases">
        <title>Bacterium isolated from coastal waters sediment.</title>
        <authorList>
            <person name="Chen R.-J."/>
            <person name="Lu D.-C."/>
            <person name="Zhu K.-L."/>
            <person name="Du Z.-J."/>
        </authorList>
    </citation>
    <scope>NUCLEOTIDE SEQUENCE</scope>
    <source>
        <strain evidence="1">N1Y112</strain>
    </source>
</reference>
<comment type="caution">
    <text evidence="1">The sequence shown here is derived from an EMBL/GenBank/DDBJ whole genome shotgun (WGS) entry which is preliminary data.</text>
</comment>
<sequence>MEVRPLSFISFHPIPVLELAQHKQPKNTGFKLDEKQGQRYITSAVLSSVLPDGC</sequence>
<name>A0A8J7K080_9GAMM</name>
<dbReference type="Proteomes" id="UP000640333">
    <property type="component" value="Unassembled WGS sequence"/>
</dbReference>
<keyword evidence="2" id="KW-1185">Reference proteome</keyword>
<dbReference type="AlphaFoldDB" id="A0A8J7K080"/>
<accession>A0A8J7K080</accession>
<dbReference type="EMBL" id="JADEYS010000032">
    <property type="protein sequence ID" value="MBE9399663.1"/>
    <property type="molecule type" value="Genomic_DNA"/>
</dbReference>
<proteinExistence type="predicted"/>
<gene>
    <name evidence="1" type="ORF">IOQ59_20560</name>
</gene>